<dbReference type="EMBL" id="CP127294">
    <property type="protein sequence ID" value="WIX79444.1"/>
    <property type="molecule type" value="Genomic_DNA"/>
</dbReference>
<dbReference type="Proteomes" id="UP001236014">
    <property type="component" value="Chromosome"/>
</dbReference>
<accession>A0A9Y2IHB4</accession>
<evidence type="ECO:0000313" key="2">
    <source>
        <dbReference type="EMBL" id="WIX79444.1"/>
    </source>
</evidence>
<feature type="region of interest" description="Disordered" evidence="1">
    <location>
        <begin position="102"/>
        <end position="132"/>
    </location>
</feature>
<organism evidence="2 3">
    <name type="scientific">Amycolatopsis carbonis</name>
    <dbReference type="NCBI Taxonomy" id="715471"/>
    <lineage>
        <taxon>Bacteria</taxon>
        <taxon>Bacillati</taxon>
        <taxon>Actinomycetota</taxon>
        <taxon>Actinomycetes</taxon>
        <taxon>Pseudonocardiales</taxon>
        <taxon>Pseudonocardiaceae</taxon>
        <taxon>Amycolatopsis</taxon>
    </lineage>
</organism>
<feature type="compositionally biased region" description="Basic residues" evidence="1">
    <location>
        <begin position="116"/>
        <end position="125"/>
    </location>
</feature>
<evidence type="ECO:0000256" key="1">
    <source>
        <dbReference type="SAM" id="MobiDB-lite"/>
    </source>
</evidence>
<keyword evidence="3" id="KW-1185">Reference proteome</keyword>
<reference evidence="2 3" key="1">
    <citation type="submission" date="2023-06" db="EMBL/GenBank/DDBJ databases">
        <authorList>
            <person name="Oyuntsetseg B."/>
            <person name="Kim S.B."/>
        </authorList>
    </citation>
    <scope>NUCLEOTIDE SEQUENCE [LARGE SCALE GENOMIC DNA]</scope>
    <source>
        <strain evidence="2 3">2-15</strain>
    </source>
</reference>
<dbReference type="RefSeq" id="WP_285970133.1">
    <property type="nucleotide sequence ID" value="NZ_CP127294.1"/>
</dbReference>
<dbReference type="AlphaFoldDB" id="A0A9Y2IHB4"/>
<sequence>MTRKFIAPALIVLAVLVIGAVVYTFSRTTATAPAASTAPQNWITVAAPVDGIRPGPDPASVLIHVMLPGGGPGCSRSPRVETMSETPDELATTIHANVFFDSSNSAYGGSPPNNPRRSRSPRRPRSAIARWY</sequence>
<proteinExistence type="predicted"/>
<dbReference type="KEGG" id="acab:QRX50_01090"/>
<evidence type="ECO:0000313" key="3">
    <source>
        <dbReference type="Proteomes" id="UP001236014"/>
    </source>
</evidence>
<name>A0A9Y2IHB4_9PSEU</name>
<protein>
    <submittedName>
        <fullName evidence="2">Uncharacterized protein</fullName>
    </submittedName>
</protein>
<gene>
    <name evidence="2" type="ORF">QRX50_01090</name>
</gene>